<accession>A0A1C7LUJ9</accession>
<protein>
    <submittedName>
        <fullName evidence="1">Uncharacterized protein</fullName>
    </submittedName>
</protein>
<name>A0A1C7LUJ9_GRIFR</name>
<sequence length="430" mass="48380">MDAANSYIFYSQGLDFIPATGSTIDPGYEELMNELFPEIENINPSQVLSEQQQNIIFQHGQLEGIIQQQQTLISQIEQMLSVHQGNNTLVYQLHQVKSSMTMQKQSLSSVVFQLSYASSQLGNITISQYMNNIAQQGISSQFNAQVETQDGPALSQFEQLDVLPVNEDHLVPIHLGPATILEQQPNTIVIPGLNSPNLPRVLMDVDQAIITNVMPVTPVMDLPSPTYPNDPPHYIPGFFYQIPSDSDSIPVSKEFARICEHLLTDEENNGLGPPSPRPTLQLFLQHVLEGEDDQQPDRLHATVPHPCWQKARLSFHRGKHSLLAFVQMGYGIWQLDRQKLPQYYGRNSTAFLATILINILASWHHKACTMLGGPIASEHMEFAEDYLNTACVRLNDPVGYDRLLATYVEYKVRFSQEHEVSIESAWDDEA</sequence>
<evidence type="ECO:0000313" key="2">
    <source>
        <dbReference type="Proteomes" id="UP000092993"/>
    </source>
</evidence>
<dbReference type="EMBL" id="LUGG01000020">
    <property type="protein sequence ID" value="OBZ68471.1"/>
    <property type="molecule type" value="Genomic_DNA"/>
</dbReference>
<keyword evidence="2" id="KW-1185">Reference proteome</keyword>
<gene>
    <name evidence="1" type="ORF">A0H81_11676</name>
</gene>
<dbReference type="Proteomes" id="UP000092993">
    <property type="component" value="Unassembled WGS sequence"/>
</dbReference>
<proteinExistence type="predicted"/>
<evidence type="ECO:0000313" key="1">
    <source>
        <dbReference type="EMBL" id="OBZ68471.1"/>
    </source>
</evidence>
<organism evidence="1 2">
    <name type="scientific">Grifola frondosa</name>
    <name type="common">Maitake</name>
    <name type="synonym">Polyporus frondosus</name>
    <dbReference type="NCBI Taxonomy" id="5627"/>
    <lineage>
        <taxon>Eukaryota</taxon>
        <taxon>Fungi</taxon>
        <taxon>Dikarya</taxon>
        <taxon>Basidiomycota</taxon>
        <taxon>Agaricomycotina</taxon>
        <taxon>Agaricomycetes</taxon>
        <taxon>Polyporales</taxon>
        <taxon>Grifolaceae</taxon>
        <taxon>Grifola</taxon>
    </lineage>
</organism>
<comment type="caution">
    <text evidence="1">The sequence shown here is derived from an EMBL/GenBank/DDBJ whole genome shotgun (WGS) entry which is preliminary data.</text>
</comment>
<reference evidence="1 2" key="1">
    <citation type="submission" date="2016-03" db="EMBL/GenBank/DDBJ databases">
        <title>Whole genome sequencing of Grifola frondosa 9006-11.</title>
        <authorList>
            <person name="Min B."/>
            <person name="Park H."/>
            <person name="Kim J.-G."/>
            <person name="Cho H."/>
            <person name="Oh Y.-L."/>
            <person name="Kong W.-S."/>
            <person name="Choi I.-G."/>
        </authorList>
    </citation>
    <scope>NUCLEOTIDE SEQUENCE [LARGE SCALE GENOMIC DNA]</scope>
    <source>
        <strain evidence="1 2">9006-11</strain>
    </source>
</reference>
<dbReference type="AlphaFoldDB" id="A0A1C7LUJ9"/>